<accession>A0AAD5V975</accession>
<dbReference type="Proteomes" id="UP001212997">
    <property type="component" value="Unassembled WGS sequence"/>
</dbReference>
<evidence type="ECO:0000313" key="1">
    <source>
        <dbReference type="EMBL" id="KAJ3489342.1"/>
    </source>
</evidence>
<evidence type="ECO:0008006" key="3">
    <source>
        <dbReference type="Google" id="ProtNLM"/>
    </source>
</evidence>
<dbReference type="Gene3D" id="3.80.10.10">
    <property type="entry name" value="Ribonuclease Inhibitor"/>
    <property type="match status" value="1"/>
</dbReference>
<reference evidence="1" key="1">
    <citation type="submission" date="2022-07" db="EMBL/GenBank/DDBJ databases">
        <title>Genome Sequence of Physisporinus lineatus.</title>
        <authorList>
            <person name="Buettner E."/>
        </authorList>
    </citation>
    <scope>NUCLEOTIDE SEQUENCE</scope>
    <source>
        <strain evidence="1">VT162</strain>
    </source>
</reference>
<protein>
    <recommendedName>
        <fullName evidence="3">F-box domain-containing protein</fullName>
    </recommendedName>
</protein>
<organism evidence="1 2">
    <name type="scientific">Meripilus lineatus</name>
    <dbReference type="NCBI Taxonomy" id="2056292"/>
    <lineage>
        <taxon>Eukaryota</taxon>
        <taxon>Fungi</taxon>
        <taxon>Dikarya</taxon>
        <taxon>Basidiomycota</taxon>
        <taxon>Agaricomycotina</taxon>
        <taxon>Agaricomycetes</taxon>
        <taxon>Polyporales</taxon>
        <taxon>Meripilaceae</taxon>
        <taxon>Meripilus</taxon>
    </lineage>
</organism>
<keyword evidence="2" id="KW-1185">Reference proteome</keyword>
<comment type="caution">
    <text evidence="1">The sequence shown here is derived from an EMBL/GenBank/DDBJ whole genome shotgun (WGS) entry which is preliminary data.</text>
</comment>
<sequence length="429" mass="48869">MFMRSSIPKLPVEVCERIIDNASIGTAKRCSQVCHSWLPRSRVIIFETVTLRSSSKASKLLSLLSRSPSIGYYVCVLRISGPSEIRRWIRDVIRTLPPLLPNVHTLSLSELPHLDSAFYTSVSQFTKVKSLELTLLRAHSIREIIQIVNGFENLRNLHIYSRYISSLDMHPDDNIRSHKLEAFKLIGYPQRQLDRFFHWIIESNSFQSLSTLDLNIYDYTDELNRILHASSKTLRSLRFEFAMNGSMVLKKFPPLTTFPALRFLSLKLHSASDEVSVVRPKLAQGVPESFELLQLRYECFITDLLCEGSQGRWSAFDHFLSSLNLSKPPSLEIECASGIPVIDPDTSEGGEEDGLGCIAEGVGQKQQEENGKIELVGLDRDGLFRRHLPNMYERGLLWCIIGWGTRSYLVSPTEPEKWRSRATGSFPFF</sequence>
<dbReference type="EMBL" id="JANAWD010000047">
    <property type="protein sequence ID" value="KAJ3489342.1"/>
    <property type="molecule type" value="Genomic_DNA"/>
</dbReference>
<dbReference type="AlphaFoldDB" id="A0AAD5V975"/>
<dbReference type="InterPro" id="IPR032675">
    <property type="entry name" value="LRR_dom_sf"/>
</dbReference>
<proteinExistence type="predicted"/>
<gene>
    <name evidence="1" type="ORF">NLI96_g2193</name>
</gene>
<evidence type="ECO:0000313" key="2">
    <source>
        <dbReference type="Proteomes" id="UP001212997"/>
    </source>
</evidence>
<dbReference type="SUPFAM" id="SSF52047">
    <property type="entry name" value="RNI-like"/>
    <property type="match status" value="1"/>
</dbReference>
<name>A0AAD5V975_9APHY</name>